<accession>G2XR27</accession>
<name>G2XR27_BOTF4</name>
<dbReference type="EMBL" id="FQ790255">
    <property type="protein sequence ID" value="CCD43195.1"/>
    <property type="molecule type" value="Genomic_DNA"/>
</dbReference>
<gene>
    <name evidence="1" type="ORF">BofuT4_P013040.1</name>
</gene>
<evidence type="ECO:0000313" key="1">
    <source>
        <dbReference type="EMBL" id="CCD43195.1"/>
    </source>
</evidence>
<proteinExistence type="predicted"/>
<protein>
    <submittedName>
        <fullName evidence="1">Uncharacterized protein</fullName>
    </submittedName>
</protein>
<dbReference type="Proteomes" id="UP000008177">
    <property type="component" value="Unplaced contigs"/>
</dbReference>
<dbReference type="AlphaFoldDB" id="G2XR27"/>
<reference evidence="2" key="1">
    <citation type="journal article" date="2011" name="PLoS Genet.">
        <title>Genomic analysis of the necrotrophic fungal pathogens Sclerotinia sclerotiorum and Botrytis cinerea.</title>
        <authorList>
            <person name="Amselem J."/>
            <person name="Cuomo C.A."/>
            <person name="van Kan J.A."/>
            <person name="Viaud M."/>
            <person name="Benito E.P."/>
            <person name="Couloux A."/>
            <person name="Coutinho P.M."/>
            <person name="de Vries R.P."/>
            <person name="Dyer P.S."/>
            <person name="Fillinger S."/>
            <person name="Fournier E."/>
            <person name="Gout L."/>
            <person name="Hahn M."/>
            <person name="Kohn L."/>
            <person name="Lapalu N."/>
            <person name="Plummer K.M."/>
            <person name="Pradier J.M."/>
            <person name="Quevillon E."/>
            <person name="Sharon A."/>
            <person name="Simon A."/>
            <person name="ten Have A."/>
            <person name="Tudzynski B."/>
            <person name="Tudzynski P."/>
            <person name="Wincker P."/>
            <person name="Andrew M."/>
            <person name="Anthouard V."/>
            <person name="Beever R.E."/>
            <person name="Beffa R."/>
            <person name="Benoit I."/>
            <person name="Bouzid O."/>
            <person name="Brault B."/>
            <person name="Chen Z."/>
            <person name="Choquer M."/>
            <person name="Collemare J."/>
            <person name="Cotton P."/>
            <person name="Danchin E.G."/>
            <person name="Da Silva C."/>
            <person name="Gautier A."/>
            <person name="Giraud C."/>
            <person name="Giraud T."/>
            <person name="Gonzalez C."/>
            <person name="Grossetete S."/>
            <person name="Guldener U."/>
            <person name="Henrissat B."/>
            <person name="Howlett B.J."/>
            <person name="Kodira C."/>
            <person name="Kretschmer M."/>
            <person name="Lappartient A."/>
            <person name="Leroch M."/>
            <person name="Levis C."/>
            <person name="Mauceli E."/>
            <person name="Neuveglise C."/>
            <person name="Oeser B."/>
            <person name="Pearson M."/>
            <person name="Poulain J."/>
            <person name="Poussereau N."/>
            <person name="Quesneville H."/>
            <person name="Rascle C."/>
            <person name="Schumacher J."/>
            <person name="Segurens B."/>
            <person name="Sexton A."/>
            <person name="Silva E."/>
            <person name="Sirven C."/>
            <person name="Soanes D.M."/>
            <person name="Talbot N.J."/>
            <person name="Templeton M."/>
            <person name="Yandava C."/>
            <person name="Yarden O."/>
            <person name="Zeng Q."/>
            <person name="Rollins J.A."/>
            <person name="Lebrun M.H."/>
            <person name="Dickman M."/>
        </authorList>
    </citation>
    <scope>NUCLEOTIDE SEQUENCE [LARGE SCALE GENOMIC DNA]</scope>
    <source>
        <strain evidence="2">T4</strain>
    </source>
</reference>
<evidence type="ECO:0000313" key="2">
    <source>
        <dbReference type="Proteomes" id="UP000008177"/>
    </source>
</evidence>
<dbReference type="InParanoid" id="G2XR27"/>
<sequence length="101" mass="11717">MVDESSRRKWHQKWHQTNRGYLHSGLIVPTLREWKIESLVALNASLHEGLVFSSNCAAPDLRNMYSKYFSHFNHDAAVAIENKQRKRKKELAALKTRLAEG</sequence>
<dbReference type="HOGENOM" id="CLU_2291249_0_0_1"/>
<organism evidence="1 2">
    <name type="scientific">Botryotinia fuckeliana (strain T4)</name>
    <name type="common">Noble rot fungus</name>
    <name type="synonym">Botrytis cinerea</name>
    <dbReference type="NCBI Taxonomy" id="999810"/>
    <lineage>
        <taxon>Eukaryota</taxon>
        <taxon>Fungi</taxon>
        <taxon>Dikarya</taxon>
        <taxon>Ascomycota</taxon>
        <taxon>Pezizomycotina</taxon>
        <taxon>Leotiomycetes</taxon>
        <taxon>Helotiales</taxon>
        <taxon>Sclerotiniaceae</taxon>
        <taxon>Botrytis</taxon>
    </lineage>
</organism>